<proteinExistence type="predicted"/>
<feature type="compositionally biased region" description="Acidic residues" evidence="7">
    <location>
        <begin position="44"/>
        <end position="55"/>
    </location>
</feature>
<dbReference type="Pfam" id="PF00271">
    <property type="entry name" value="Helicase_C"/>
    <property type="match status" value="1"/>
</dbReference>
<dbReference type="InterPro" id="IPR038718">
    <property type="entry name" value="SNF2-like_sf"/>
</dbReference>
<evidence type="ECO:0000256" key="4">
    <source>
        <dbReference type="ARBA" id="ARBA00022806"/>
    </source>
</evidence>
<dbReference type="GO" id="GO:0005634">
    <property type="term" value="C:nucleus"/>
    <property type="evidence" value="ECO:0007669"/>
    <property type="project" value="UniProtKB-SubCell"/>
</dbReference>
<evidence type="ECO:0000256" key="1">
    <source>
        <dbReference type="ARBA" id="ARBA00004123"/>
    </source>
</evidence>
<keyword evidence="5" id="KW-0067">ATP-binding</keyword>
<reference evidence="10" key="2">
    <citation type="submission" date="2023-05" db="EMBL/GenBank/DDBJ databases">
        <authorList>
            <person name="Schelkunov M.I."/>
        </authorList>
    </citation>
    <scope>NUCLEOTIDE SEQUENCE</scope>
    <source>
        <strain evidence="10">Hsosn_3</strain>
        <tissue evidence="10">Leaf</tissue>
    </source>
</reference>
<name>A0AAD8GQM1_9APIA</name>
<organism evidence="10 11">
    <name type="scientific">Heracleum sosnowskyi</name>
    <dbReference type="NCBI Taxonomy" id="360622"/>
    <lineage>
        <taxon>Eukaryota</taxon>
        <taxon>Viridiplantae</taxon>
        <taxon>Streptophyta</taxon>
        <taxon>Embryophyta</taxon>
        <taxon>Tracheophyta</taxon>
        <taxon>Spermatophyta</taxon>
        <taxon>Magnoliopsida</taxon>
        <taxon>eudicotyledons</taxon>
        <taxon>Gunneridae</taxon>
        <taxon>Pentapetalae</taxon>
        <taxon>asterids</taxon>
        <taxon>campanulids</taxon>
        <taxon>Apiales</taxon>
        <taxon>Apiaceae</taxon>
        <taxon>Apioideae</taxon>
        <taxon>apioid superclade</taxon>
        <taxon>Tordylieae</taxon>
        <taxon>Tordyliinae</taxon>
        <taxon>Heracleum</taxon>
    </lineage>
</organism>
<feature type="compositionally biased region" description="Basic residues" evidence="7">
    <location>
        <begin position="283"/>
        <end position="296"/>
    </location>
</feature>
<evidence type="ECO:0000259" key="8">
    <source>
        <dbReference type="PROSITE" id="PS51192"/>
    </source>
</evidence>
<dbReference type="PANTHER" id="PTHR45821">
    <property type="entry name" value="SNF2 DOMAIN-CONTAINING PROTEIN CLASSY 2-RELATED"/>
    <property type="match status" value="1"/>
</dbReference>
<dbReference type="SUPFAM" id="SSF52540">
    <property type="entry name" value="P-loop containing nucleoside triphosphate hydrolases"/>
    <property type="match status" value="2"/>
</dbReference>
<gene>
    <name evidence="10" type="ORF">POM88_053048</name>
</gene>
<keyword evidence="4" id="KW-0347">Helicase</keyword>
<dbReference type="SMART" id="SM00487">
    <property type="entry name" value="DEXDc"/>
    <property type="match status" value="1"/>
</dbReference>
<feature type="domain" description="Helicase ATP-binding" evidence="8">
    <location>
        <begin position="544"/>
        <end position="746"/>
    </location>
</feature>
<dbReference type="EMBL" id="JAUIZM010000015">
    <property type="protein sequence ID" value="KAK1352617.1"/>
    <property type="molecule type" value="Genomic_DNA"/>
</dbReference>
<dbReference type="GO" id="GO:0080188">
    <property type="term" value="P:gene silencing by siRNA-directed DNA methylation"/>
    <property type="evidence" value="ECO:0007669"/>
    <property type="project" value="InterPro"/>
</dbReference>
<feature type="compositionally biased region" description="Basic and acidic residues" evidence="7">
    <location>
        <begin position="205"/>
        <end position="260"/>
    </location>
</feature>
<dbReference type="InterPro" id="IPR027417">
    <property type="entry name" value="P-loop_NTPase"/>
</dbReference>
<keyword evidence="3" id="KW-0378">Hydrolase</keyword>
<keyword evidence="2" id="KW-0547">Nucleotide-binding</keyword>
<evidence type="ECO:0000256" key="2">
    <source>
        <dbReference type="ARBA" id="ARBA00022741"/>
    </source>
</evidence>
<comment type="caution">
    <text evidence="10">The sequence shown here is derived from an EMBL/GenBank/DDBJ whole genome shotgun (WGS) entry which is preliminary data.</text>
</comment>
<feature type="compositionally biased region" description="Acidic residues" evidence="7">
    <location>
        <begin position="90"/>
        <end position="106"/>
    </location>
</feature>
<dbReference type="GO" id="GO:0004386">
    <property type="term" value="F:helicase activity"/>
    <property type="evidence" value="ECO:0007669"/>
    <property type="project" value="UniProtKB-KW"/>
</dbReference>
<dbReference type="Proteomes" id="UP001237642">
    <property type="component" value="Unassembled WGS sequence"/>
</dbReference>
<dbReference type="InterPro" id="IPR014001">
    <property type="entry name" value="Helicase_ATP-bd"/>
</dbReference>
<feature type="region of interest" description="Disordered" evidence="7">
    <location>
        <begin position="149"/>
        <end position="323"/>
    </location>
</feature>
<reference evidence="10" key="1">
    <citation type="submission" date="2023-02" db="EMBL/GenBank/DDBJ databases">
        <title>Genome of toxic invasive species Heracleum sosnowskyi carries increased number of genes despite the absence of recent whole-genome duplications.</title>
        <authorList>
            <person name="Schelkunov M."/>
            <person name="Shtratnikova V."/>
            <person name="Makarenko M."/>
            <person name="Klepikova A."/>
            <person name="Omelchenko D."/>
            <person name="Novikova G."/>
            <person name="Obukhova E."/>
            <person name="Bogdanov V."/>
            <person name="Penin A."/>
            <person name="Logacheva M."/>
        </authorList>
    </citation>
    <scope>NUCLEOTIDE SEQUENCE</scope>
    <source>
        <strain evidence="10">Hsosn_3</strain>
        <tissue evidence="10">Leaf</tissue>
    </source>
</reference>
<keyword evidence="11" id="KW-1185">Reference proteome</keyword>
<dbReference type="PANTHER" id="PTHR45821:SF5">
    <property type="entry name" value="SNF2 DOMAIN-CONTAINING PROTEIN CLASSY 4"/>
    <property type="match status" value="1"/>
</dbReference>
<dbReference type="PROSITE" id="PS51192">
    <property type="entry name" value="HELICASE_ATP_BIND_1"/>
    <property type="match status" value="1"/>
</dbReference>
<evidence type="ECO:0000256" key="5">
    <source>
        <dbReference type="ARBA" id="ARBA00022840"/>
    </source>
</evidence>
<dbReference type="SMART" id="SM00490">
    <property type="entry name" value="HELICc"/>
    <property type="match status" value="1"/>
</dbReference>
<feature type="domain" description="Helicase C-terminal" evidence="9">
    <location>
        <begin position="878"/>
        <end position="1030"/>
    </location>
</feature>
<feature type="compositionally biased region" description="Basic and acidic residues" evidence="7">
    <location>
        <begin position="56"/>
        <end position="84"/>
    </location>
</feature>
<dbReference type="InterPro" id="IPR001650">
    <property type="entry name" value="Helicase_C-like"/>
</dbReference>
<feature type="compositionally biased region" description="Basic and acidic residues" evidence="7">
    <location>
        <begin position="183"/>
        <end position="195"/>
    </location>
</feature>
<dbReference type="InterPro" id="IPR049730">
    <property type="entry name" value="SNF2/RAD54-like_C"/>
</dbReference>
<dbReference type="InterPro" id="IPR000330">
    <property type="entry name" value="SNF2_N"/>
</dbReference>
<dbReference type="AlphaFoldDB" id="A0AAD8GQM1"/>
<dbReference type="Pfam" id="PF00176">
    <property type="entry name" value="SNF2-rel_dom"/>
    <property type="match status" value="1"/>
</dbReference>
<feature type="region of interest" description="Disordered" evidence="7">
    <location>
        <begin position="44"/>
        <end position="106"/>
    </location>
</feature>
<evidence type="ECO:0000256" key="6">
    <source>
        <dbReference type="ARBA" id="ARBA00023242"/>
    </source>
</evidence>
<evidence type="ECO:0000313" key="11">
    <source>
        <dbReference type="Proteomes" id="UP001237642"/>
    </source>
</evidence>
<evidence type="ECO:0000313" key="10">
    <source>
        <dbReference type="EMBL" id="KAK1352617.1"/>
    </source>
</evidence>
<keyword evidence="6" id="KW-0539">Nucleus</keyword>
<dbReference type="PROSITE" id="PS51194">
    <property type="entry name" value="HELICASE_CTER"/>
    <property type="match status" value="1"/>
</dbReference>
<comment type="subcellular location">
    <subcellularLocation>
        <location evidence="1">Nucleus</location>
    </subcellularLocation>
</comment>
<evidence type="ECO:0000256" key="3">
    <source>
        <dbReference type="ARBA" id="ARBA00022801"/>
    </source>
</evidence>
<sequence>MEYSKLPVAKRTRSGCNRFIEEEYKRLQSSGSVTPVPEVEYVVLDDDDDGDEGLSGDERGKSKKSRWESKKGISELDHKDKSASDSDVIVMEDTDDSLTSIEEPDSDFVEISVVDKGEGEKIIETIVYDNDDEEDDGYVREDMPVNLHSFDSLSSEDFSDYSDESYRGDEGFIGSDHGGSSLDDSRSYAESKDEGNNVSDDDYEIECRVKKRNDDVQRKGRGKLVEGRGRKNDRGNKEIVDGRFKDKVETFELEESRSCNDESDDSVEEIDGPDYETSDGRKNGKRIVKSGFRKRSQNVADPRKDGLQSCSLAESDDDKRGGEYVNKNCGGRWKSMKMGTRRKSKKDHEAEKFLVDGIAGMVESRQKSEKEETQYKFWFTDKKPVEISELDKELDGLFEEMNTYLACEDIGSTPLEVDNVDHSKMQSDCSRGNHYLVLDEQIGRVCKYCSHVSQEMRHILPDFSNSYSPGRRRSYFVQPECPILFDHFQDTGCERHDYEDCNTIGTVWDLVPGARSSMYQHQREGFEFIWNNLAGGTITEKLEKPLSSSGSGCIISHAPGTGKTRLTIVFLQSFMRLYPDTRPVIIAPKSMLLTWEEEFKKWKINLPFHNMNNPEFSGQENLEAVSTLRKGKDRRNSITLTRLVKLFSWKKDKSILGITYTLFDRLVRAETRNADCTPSEEQMGNALLKLPTLIVLDEGHTPRNDQSGLYNSLLDVETERRIILSGTPFQNNFVELHNTLRLVNPKFDGAMKKRLRRICKELKSNWSGHKLMELKHMISPFVHVHKGKILQSRCPGLKDALIHLQLTDLQEELIAALKINDSENNYLTLSHVISLVSVHPSLLPEGCLPEPQSSGYRDKLKRLKSNPYSGAKTKFVIELCRLSVALKEKVLIYSQYLDPLVIIREQILSYFGWTEGREVLYMDGTLEAKQRQSSICALNDPRSKARVLLASIKACSEGINLVGASRVVLLDVVWNPSVERQAISRAYRLGQEKIVYTYHLIAEEMEIQKYKVQTAKDRVSEMVFSSKDMDSLQENMQDMVSEDRILQEMYQQNDKLGGLFKQIVYQPKALNMVDTFDMVAEEYIERKSRGDSKRVS</sequence>
<protein>
    <submittedName>
        <fullName evidence="10">SNF2 domain-containing protein CLASSY 3-like</fullName>
    </submittedName>
</protein>
<dbReference type="InterPro" id="IPR044567">
    <property type="entry name" value="CLSY/DRD1"/>
</dbReference>
<evidence type="ECO:0000256" key="7">
    <source>
        <dbReference type="SAM" id="MobiDB-lite"/>
    </source>
</evidence>
<dbReference type="GO" id="GO:0005524">
    <property type="term" value="F:ATP binding"/>
    <property type="evidence" value="ECO:0007669"/>
    <property type="project" value="UniProtKB-KW"/>
</dbReference>
<dbReference type="GO" id="GO:0016787">
    <property type="term" value="F:hydrolase activity"/>
    <property type="evidence" value="ECO:0007669"/>
    <property type="project" value="UniProtKB-KW"/>
</dbReference>
<accession>A0AAD8GQM1</accession>
<dbReference type="Gene3D" id="3.40.50.10810">
    <property type="entry name" value="Tandem AAA-ATPase domain"/>
    <property type="match status" value="1"/>
</dbReference>
<dbReference type="CDD" id="cd18793">
    <property type="entry name" value="SF2_C_SNF"/>
    <property type="match status" value="1"/>
</dbReference>
<dbReference type="Gene3D" id="3.40.50.300">
    <property type="entry name" value="P-loop containing nucleotide triphosphate hydrolases"/>
    <property type="match status" value="1"/>
</dbReference>
<evidence type="ECO:0000259" key="9">
    <source>
        <dbReference type="PROSITE" id="PS51194"/>
    </source>
</evidence>
<feature type="compositionally biased region" description="Acidic residues" evidence="7">
    <location>
        <begin position="261"/>
        <end position="277"/>
    </location>
</feature>